<evidence type="ECO:0000313" key="2">
    <source>
        <dbReference type="EMBL" id="RBQ16511.1"/>
    </source>
</evidence>
<evidence type="ECO:0000259" key="1">
    <source>
        <dbReference type="Pfam" id="PF00156"/>
    </source>
</evidence>
<proteinExistence type="predicted"/>
<sequence>MSRVFEGRRVWRMDPDQYWTATRLLAMAARERFGSVGVVIGIANGGRAPAYAIGAETGAVVVIAEASHNASEEIGLPATGEVTYDLSPVRQTPPGPILVVDDICGSGATLTAVVSGLPKSGVRTVTLCRNAGAPPSLPDLYVWEVADWVIFPWERTPPGQQTSRLPDTVGVRSW</sequence>
<comment type="caution">
    <text evidence="2">The sequence shown here is derived from an EMBL/GenBank/DDBJ whole genome shotgun (WGS) entry which is preliminary data.</text>
</comment>
<feature type="domain" description="Phosphoribosyltransferase" evidence="1">
    <location>
        <begin position="28"/>
        <end position="154"/>
    </location>
</feature>
<keyword evidence="3" id="KW-1185">Reference proteome</keyword>
<name>A0A366LRG4_9ACTN</name>
<dbReference type="Gene3D" id="3.40.50.2020">
    <property type="match status" value="1"/>
</dbReference>
<dbReference type="Proteomes" id="UP000253303">
    <property type="component" value="Unassembled WGS sequence"/>
</dbReference>
<gene>
    <name evidence="2" type="ORF">DP939_29780</name>
</gene>
<organism evidence="2 3">
    <name type="scientific">Spongiactinospora rosea</name>
    <dbReference type="NCBI Taxonomy" id="2248750"/>
    <lineage>
        <taxon>Bacteria</taxon>
        <taxon>Bacillati</taxon>
        <taxon>Actinomycetota</taxon>
        <taxon>Actinomycetes</taxon>
        <taxon>Streptosporangiales</taxon>
        <taxon>Streptosporangiaceae</taxon>
        <taxon>Spongiactinospora</taxon>
    </lineage>
</organism>
<dbReference type="SUPFAM" id="SSF53271">
    <property type="entry name" value="PRTase-like"/>
    <property type="match status" value="1"/>
</dbReference>
<dbReference type="InterPro" id="IPR029057">
    <property type="entry name" value="PRTase-like"/>
</dbReference>
<dbReference type="CDD" id="cd06223">
    <property type="entry name" value="PRTases_typeI"/>
    <property type="match status" value="1"/>
</dbReference>
<keyword evidence="2" id="KW-0808">Transferase</keyword>
<accession>A0A366LRG4</accession>
<dbReference type="AlphaFoldDB" id="A0A366LRG4"/>
<dbReference type="Pfam" id="PF00156">
    <property type="entry name" value="Pribosyltran"/>
    <property type="match status" value="1"/>
</dbReference>
<dbReference type="EMBL" id="QMEY01000016">
    <property type="protein sequence ID" value="RBQ16511.1"/>
    <property type="molecule type" value="Genomic_DNA"/>
</dbReference>
<dbReference type="OrthoDB" id="307631at2"/>
<keyword evidence="2" id="KW-0328">Glycosyltransferase</keyword>
<dbReference type="GO" id="GO:0016757">
    <property type="term" value="F:glycosyltransferase activity"/>
    <property type="evidence" value="ECO:0007669"/>
    <property type="project" value="UniProtKB-KW"/>
</dbReference>
<dbReference type="InterPro" id="IPR000836">
    <property type="entry name" value="PRTase_dom"/>
</dbReference>
<dbReference type="RefSeq" id="WP_113984137.1">
    <property type="nucleotide sequence ID" value="NZ_QMEY01000016.1"/>
</dbReference>
<protein>
    <submittedName>
        <fullName evidence="2">Phosphoribosyltransferase</fullName>
    </submittedName>
</protein>
<evidence type="ECO:0000313" key="3">
    <source>
        <dbReference type="Proteomes" id="UP000253303"/>
    </source>
</evidence>
<reference evidence="2 3" key="1">
    <citation type="submission" date="2018-06" db="EMBL/GenBank/DDBJ databases">
        <title>Sphaerisporangium craniellae sp. nov., isolated from a marine sponge in the South China Sea.</title>
        <authorList>
            <person name="Li L."/>
        </authorList>
    </citation>
    <scope>NUCLEOTIDE SEQUENCE [LARGE SCALE GENOMIC DNA]</scope>
    <source>
        <strain evidence="2 3">LHW63015</strain>
    </source>
</reference>